<sequence>MVQVTSEPYNCEEIDEMLDKKLNISDQIDAYTKQEDDAMLLLKADKSELIDAYSKTEADAILDEKLNIIDQIDAYNKTEADALLDDKLNISDQIDAYTKGEDDALLLLKADKPSQLMHDALLLLKVDKTQLSDSYSKTEDDELLVLKLNISDQIDAYNKTEADALLDDKLNISDQIDAYTKGEDDALLLLKADKSEFVNYVDLVSILTITGQKQFGIINVSSISKQNKNDASILLAGGGDILRASETELPDMNKVMAILGAATGGGNAITDLSFDRNTLIPAKNSSFIMTNYDETITGQKTFNKTIHSVGIAVQSYDNNSVVCADGDVKAIQDINASIDFSNYYNKSQKYSQTETDQKLNLKLNISNQIDAYTKTQDDALLLLKADKTQLIDSYTKGEAYNLLNIKADSGVSCTKGEDDSLLLLKADKTQLIDVYTKGETNNLLNNKANSGASYTKGEDDALLLLKADKTQLIDAYTKGEDDALLLLKADKTQLIDSYTKGEDDALLLLKADKTQLIDSYTKGEAYNLLNIKADSGVSCTKGEDDALLLLKASQSITYAKTEIDQLLSQIEVCDVDLSGYMTLGTAYIINANKTFNNSCRFVSSIDGMATITGVSFVKSCADDTVVLLGAGSTKSLSEFASGSVDDSNYMKKTGQELQIIHGVLRRDDDELSMSEYDEDYLTRAEIYNTFVNRQDNQTMYGSKTFNANVNVTGFVKTGKDDTSVLLAGGGDALLSAFGGLELVNINYTSNAVIPTSIMSLKCYRYGSLINFYGYIYMGNGARASGASVAVCRLANAGFPKYLFYANDIVFAGSAPHVANFRFGTDGKVTITIKALSRSADAAGLSDFPELYAYIKERYLKPIGELPQPIPIGNQTLQQQVKNNDDTIYASNEEFEPPVPNAITKLDLTSYATTGVFPNGYLFKNYPQEARPKLGDQVIALVGIDASNTYTYNTFYIVDDGTCSVCVFNQYFESKGLNGGTQEVSRIPDSILPADGKKPQQSIPTDSADMNRFLMKAIYLRQAWTIEETLLVNTVVPFTNDGEHHYSIKEIKPESKIPALFDKEIIINLSDTDCDIIQIQNSFLSVVLTANIQLVYKFEKIDESYKDGLVPFVGLKSGSTLIREYIIYHRGKTIDESLQNEATTESFIYNTIKPKSEKNNRKHIDSLYENNHNFDTSACGTYISMRNIEKLIGNQTTVPDIIPIRFRGCTADMMTRLHAEPLTESGLKNLVCDIKPVTLSIKNYVITEVTANMAGYKATDACLNQVRQFYSQRPFVVPVQNSNGALTFDGLDTQNQNISVEFRGAPIYQGATDSYYNVDTSGERPPPPILCTVHDTFWLFSPAAGGSCIYDTNHSFDEAIGPLNV</sequence>
<comment type="caution">
    <text evidence="1">The sequence shown here is derived from an EMBL/GenBank/DDBJ whole genome shotgun (WGS) entry which is preliminary data.</text>
</comment>
<protein>
    <submittedName>
        <fullName evidence="1">Uncharacterized protein</fullName>
    </submittedName>
</protein>
<dbReference type="Proteomes" id="UP000324800">
    <property type="component" value="Unassembled WGS sequence"/>
</dbReference>
<accession>A0A5J4XC04</accession>
<evidence type="ECO:0000313" key="1">
    <source>
        <dbReference type="EMBL" id="KAA6404075.1"/>
    </source>
</evidence>
<dbReference type="EMBL" id="SNRW01000032">
    <property type="protein sequence ID" value="KAA6404075.1"/>
    <property type="molecule type" value="Genomic_DNA"/>
</dbReference>
<gene>
    <name evidence="1" type="ORF">EZS28_000406</name>
</gene>
<evidence type="ECO:0000313" key="2">
    <source>
        <dbReference type="Proteomes" id="UP000324800"/>
    </source>
</evidence>
<reference evidence="1 2" key="1">
    <citation type="submission" date="2019-03" db="EMBL/GenBank/DDBJ databases">
        <title>Single cell metagenomics reveals metabolic interactions within the superorganism composed of flagellate Streblomastix strix and complex community of Bacteroidetes bacteria on its surface.</title>
        <authorList>
            <person name="Treitli S.C."/>
            <person name="Kolisko M."/>
            <person name="Husnik F."/>
            <person name="Keeling P."/>
            <person name="Hampl V."/>
        </authorList>
    </citation>
    <scope>NUCLEOTIDE SEQUENCE [LARGE SCALE GENOMIC DNA]</scope>
    <source>
        <strain evidence="1">ST1C</strain>
    </source>
</reference>
<proteinExistence type="predicted"/>
<name>A0A5J4XC04_9EUKA</name>
<organism evidence="1 2">
    <name type="scientific">Streblomastix strix</name>
    <dbReference type="NCBI Taxonomy" id="222440"/>
    <lineage>
        <taxon>Eukaryota</taxon>
        <taxon>Metamonada</taxon>
        <taxon>Preaxostyla</taxon>
        <taxon>Oxymonadida</taxon>
        <taxon>Streblomastigidae</taxon>
        <taxon>Streblomastix</taxon>
    </lineage>
</organism>